<gene>
    <name evidence="1" type="ordered locus">Bind_1021</name>
</gene>
<evidence type="ECO:0008006" key="3">
    <source>
        <dbReference type="Google" id="ProtNLM"/>
    </source>
</evidence>
<dbReference type="OrthoDB" id="9796051at2"/>
<sequence>MHSRRTMTKGLLSVAAGLGLSGAGLVRAKANPGSERPDEISTDEVIESGHRFFGSLSRGLAKIVENATKQWGRPNGYILGQEASGAFIGGLRYGEGVMYTRNAGNLRVYWQGPSLGFDAGADGDRTMMLVYNLPAAQAIYSRFGGVNGSAYVIGGFGMTALMTDDIYVVPIRAGIGARLGLNISYLKFTPTSTWNPF</sequence>
<name>B2II81_BEII9</name>
<dbReference type="EMBL" id="CP001016">
    <property type="protein sequence ID" value="ACB94664.1"/>
    <property type="molecule type" value="Genomic_DNA"/>
</dbReference>
<organism evidence="1 2">
    <name type="scientific">Beijerinckia indica subsp. indica (strain ATCC 9039 / DSM 1715 / NCIMB 8712)</name>
    <dbReference type="NCBI Taxonomy" id="395963"/>
    <lineage>
        <taxon>Bacteria</taxon>
        <taxon>Pseudomonadati</taxon>
        <taxon>Pseudomonadota</taxon>
        <taxon>Alphaproteobacteria</taxon>
        <taxon>Hyphomicrobiales</taxon>
        <taxon>Beijerinckiaceae</taxon>
        <taxon>Beijerinckia</taxon>
    </lineage>
</organism>
<dbReference type="InterPro" id="IPR006311">
    <property type="entry name" value="TAT_signal"/>
</dbReference>
<dbReference type="STRING" id="395963.Bind_1021"/>
<dbReference type="RefSeq" id="WP_012384021.1">
    <property type="nucleotide sequence ID" value="NC_010581.1"/>
</dbReference>
<reference evidence="2" key="1">
    <citation type="submission" date="2008-03" db="EMBL/GenBank/DDBJ databases">
        <title>Complete sequence of chromosome of Beijerinckia indica subsp. indica ATCC 9039.</title>
        <authorList>
            <consortium name="US DOE Joint Genome Institute"/>
            <person name="Copeland A."/>
            <person name="Lucas S."/>
            <person name="Lapidus A."/>
            <person name="Glavina del Rio T."/>
            <person name="Dalin E."/>
            <person name="Tice H."/>
            <person name="Bruce D."/>
            <person name="Goodwin L."/>
            <person name="Pitluck S."/>
            <person name="LaButti K."/>
            <person name="Schmutz J."/>
            <person name="Larimer F."/>
            <person name="Land M."/>
            <person name="Hauser L."/>
            <person name="Kyrpides N."/>
            <person name="Mikhailova N."/>
            <person name="Dunfield P.F."/>
            <person name="Dedysh S.N."/>
            <person name="Liesack W."/>
            <person name="Saw J.H."/>
            <person name="Alam M."/>
            <person name="Chen Y."/>
            <person name="Murrell J.C."/>
            <person name="Richardson P."/>
        </authorList>
    </citation>
    <scope>NUCLEOTIDE SEQUENCE [LARGE SCALE GENOMIC DNA]</scope>
    <source>
        <strain evidence="2">ATCC 9039 / DSM 1715 / NCIMB 8712</strain>
    </source>
</reference>
<dbReference type="eggNOG" id="COG5400">
    <property type="taxonomic scope" value="Bacteria"/>
</dbReference>
<evidence type="ECO:0000313" key="1">
    <source>
        <dbReference type="EMBL" id="ACB94664.1"/>
    </source>
</evidence>
<dbReference type="InterPro" id="IPR008325">
    <property type="entry name" value="EipA-like"/>
</dbReference>
<dbReference type="HOGENOM" id="CLU_077638_1_0_5"/>
<proteinExistence type="predicted"/>
<reference evidence="1 2" key="2">
    <citation type="journal article" date="2010" name="J. Bacteriol.">
        <title>Complete genome sequence of Beijerinckia indica subsp. indica.</title>
        <authorList>
            <person name="Tamas I."/>
            <person name="Dedysh S.N."/>
            <person name="Liesack W."/>
            <person name="Stott M.B."/>
            <person name="Alam M."/>
            <person name="Murrell J.C."/>
            <person name="Dunfield P.F."/>
        </authorList>
    </citation>
    <scope>NUCLEOTIDE SEQUENCE [LARGE SCALE GENOMIC DNA]</scope>
    <source>
        <strain evidence="2">ATCC 9039 / DSM 1715 / NCIMB 8712</strain>
    </source>
</reference>
<dbReference type="AlphaFoldDB" id="B2II81"/>
<keyword evidence="2" id="KW-1185">Reference proteome</keyword>
<dbReference type="Pfam" id="PF06577">
    <property type="entry name" value="EipA"/>
    <property type="match status" value="1"/>
</dbReference>
<dbReference type="PROSITE" id="PS51318">
    <property type="entry name" value="TAT"/>
    <property type="match status" value="1"/>
</dbReference>
<evidence type="ECO:0000313" key="2">
    <source>
        <dbReference type="Proteomes" id="UP000001695"/>
    </source>
</evidence>
<dbReference type="Proteomes" id="UP000001695">
    <property type="component" value="Chromosome"/>
</dbReference>
<accession>B2II81</accession>
<protein>
    <recommendedName>
        <fullName evidence="3">DUF1134 domain-containing protein</fullName>
    </recommendedName>
</protein>
<dbReference type="KEGG" id="bid:Bind_1021"/>
<dbReference type="PIRSF" id="PIRSF033924">
    <property type="entry name" value="UCP033924"/>
    <property type="match status" value="1"/>
</dbReference>